<dbReference type="Proteomes" id="UP000569951">
    <property type="component" value="Unassembled WGS sequence"/>
</dbReference>
<keyword evidence="2" id="KW-0238">DNA-binding</keyword>
<keyword evidence="7" id="KW-1185">Reference proteome</keyword>
<gene>
    <name evidence="6" type="ORF">HNR42_001897</name>
</gene>
<dbReference type="PROSITE" id="PS51063">
    <property type="entry name" value="HTH_CRP_2"/>
    <property type="match status" value="1"/>
</dbReference>
<dbReference type="InterPro" id="IPR012318">
    <property type="entry name" value="HTH_CRP"/>
</dbReference>
<dbReference type="AlphaFoldDB" id="A0A841HZU5"/>
<feature type="domain" description="Cyclic nucleotide-binding" evidence="4">
    <location>
        <begin position="5"/>
        <end position="125"/>
    </location>
</feature>
<dbReference type="SMART" id="SM00100">
    <property type="entry name" value="cNMP"/>
    <property type="match status" value="1"/>
</dbReference>
<dbReference type="InterPro" id="IPR000595">
    <property type="entry name" value="cNMP-bd_dom"/>
</dbReference>
<keyword evidence="3" id="KW-0804">Transcription</keyword>
<evidence type="ECO:0000259" key="4">
    <source>
        <dbReference type="PROSITE" id="PS50042"/>
    </source>
</evidence>
<organism evidence="6 7">
    <name type="scientific">Deinobacterium chartae</name>
    <dbReference type="NCBI Taxonomy" id="521158"/>
    <lineage>
        <taxon>Bacteria</taxon>
        <taxon>Thermotogati</taxon>
        <taxon>Deinococcota</taxon>
        <taxon>Deinococci</taxon>
        <taxon>Deinococcales</taxon>
        <taxon>Deinococcaceae</taxon>
        <taxon>Deinobacterium</taxon>
    </lineage>
</organism>
<reference evidence="6 7" key="1">
    <citation type="submission" date="2020-08" db="EMBL/GenBank/DDBJ databases">
        <title>Genomic Encyclopedia of Type Strains, Phase IV (KMG-IV): sequencing the most valuable type-strain genomes for metagenomic binning, comparative biology and taxonomic classification.</title>
        <authorList>
            <person name="Goeker M."/>
        </authorList>
    </citation>
    <scope>NUCLEOTIDE SEQUENCE [LARGE SCALE GENOMIC DNA]</scope>
    <source>
        <strain evidence="6 7">DSM 21458</strain>
    </source>
</reference>
<dbReference type="InterPro" id="IPR050397">
    <property type="entry name" value="Env_Response_Regulators"/>
</dbReference>
<dbReference type="GO" id="GO:0003677">
    <property type="term" value="F:DNA binding"/>
    <property type="evidence" value="ECO:0007669"/>
    <property type="project" value="UniProtKB-KW"/>
</dbReference>
<dbReference type="SMART" id="SM00419">
    <property type="entry name" value="HTH_CRP"/>
    <property type="match status" value="1"/>
</dbReference>
<dbReference type="GO" id="GO:0005829">
    <property type="term" value="C:cytosol"/>
    <property type="evidence" value="ECO:0007669"/>
    <property type="project" value="TreeGrafter"/>
</dbReference>
<dbReference type="RefSeq" id="WP_183986907.1">
    <property type="nucleotide sequence ID" value="NZ_JACHHG010000006.1"/>
</dbReference>
<accession>A0A841HZU5</accession>
<dbReference type="InterPro" id="IPR018490">
    <property type="entry name" value="cNMP-bd_dom_sf"/>
</dbReference>
<dbReference type="InterPro" id="IPR036388">
    <property type="entry name" value="WH-like_DNA-bd_sf"/>
</dbReference>
<evidence type="ECO:0000256" key="2">
    <source>
        <dbReference type="ARBA" id="ARBA00023125"/>
    </source>
</evidence>
<dbReference type="Pfam" id="PF00027">
    <property type="entry name" value="cNMP_binding"/>
    <property type="match status" value="1"/>
</dbReference>
<evidence type="ECO:0000256" key="3">
    <source>
        <dbReference type="ARBA" id="ARBA00023163"/>
    </source>
</evidence>
<dbReference type="InterPro" id="IPR014710">
    <property type="entry name" value="RmlC-like_jellyroll"/>
</dbReference>
<keyword evidence="1" id="KW-0805">Transcription regulation</keyword>
<proteinExistence type="predicted"/>
<evidence type="ECO:0000313" key="7">
    <source>
        <dbReference type="Proteomes" id="UP000569951"/>
    </source>
</evidence>
<dbReference type="InterPro" id="IPR036390">
    <property type="entry name" value="WH_DNA-bd_sf"/>
</dbReference>
<dbReference type="SUPFAM" id="SSF51206">
    <property type="entry name" value="cAMP-binding domain-like"/>
    <property type="match status" value="1"/>
</dbReference>
<evidence type="ECO:0000256" key="1">
    <source>
        <dbReference type="ARBA" id="ARBA00023015"/>
    </source>
</evidence>
<dbReference type="SUPFAM" id="SSF46785">
    <property type="entry name" value="Winged helix' DNA-binding domain"/>
    <property type="match status" value="1"/>
</dbReference>
<evidence type="ECO:0000259" key="5">
    <source>
        <dbReference type="PROSITE" id="PS51063"/>
    </source>
</evidence>
<dbReference type="PANTHER" id="PTHR24567:SF74">
    <property type="entry name" value="HTH-TYPE TRANSCRIPTIONAL REGULATOR ARCR"/>
    <property type="match status" value="1"/>
</dbReference>
<dbReference type="PANTHER" id="PTHR24567">
    <property type="entry name" value="CRP FAMILY TRANSCRIPTIONAL REGULATORY PROTEIN"/>
    <property type="match status" value="1"/>
</dbReference>
<dbReference type="FunFam" id="1.10.10.10:FF:000019">
    <property type="entry name" value="Crp/Fnr family transcriptional regulator"/>
    <property type="match status" value="1"/>
</dbReference>
<dbReference type="Gene3D" id="1.10.10.10">
    <property type="entry name" value="Winged helix-like DNA-binding domain superfamily/Winged helix DNA-binding domain"/>
    <property type="match status" value="1"/>
</dbReference>
<sequence>MMTDLLSQLPDDARGALTASLRTQRFERGSIIYHTEDPAQTIYFLRRGRVRLYRIGSSAREVTIAVHEPEEIFGEIALESGVDYGMYAEALEDCEVQMLGAETLRKLMLAHPALNVMLSAQLARQGQTVQTRLTHLVFLEVSQRLALTLLRLADQDSEVAEGGKRRLRGRISHQDLAHLVGSTRETITKLLGEFKDRGYLDLGYRRIVLLDEDGLQEAALTRSGA</sequence>
<protein>
    <submittedName>
        <fullName evidence="6">CRP-like cAMP-binding protein</fullName>
    </submittedName>
</protein>
<feature type="domain" description="HTH crp-type" evidence="5">
    <location>
        <begin position="139"/>
        <end position="213"/>
    </location>
</feature>
<name>A0A841HZU5_9DEIO</name>
<dbReference type="CDD" id="cd00038">
    <property type="entry name" value="CAP_ED"/>
    <property type="match status" value="1"/>
</dbReference>
<evidence type="ECO:0000313" key="6">
    <source>
        <dbReference type="EMBL" id="MBB6098463.1"/>
    </source>
</evidence>
<dbReference type="Gene3D" id="2.60.120.10">
    <property type="entry name" value="Jelly Rolls"/>
    <property type="match status" value="1"/>
</dbReference>
<dbReference type="Pfam" id="PF13545">
    <property type="entry name" value="HTH_Crp_2"/>
    <property type="match status" value="1"/>
</dbReference>
<dbReference type="GO" id="GO:0003700">
    <property type="term" value="F:DNA-binding transcription factor activity"/>
    <property type="evidence" value="ECO:0007669"/>
    <property type="project" value="TreeGrafter"/>
</dbReference>
<comment type="caution">
    <text evidence="6">The sequence shown here is derived from an EMBL/GenBank/DDBJ whole genome shotgun (WGS) entry which is preliminary data.</text>
</comment>
<dbReference type="PROSITE" id="PS50042">
    <property type="entry name" value="CNMP_BINDING_3"/>
    <property type="match status" value="1"/>
</dbReference>
<dbReference type="EMBL" id="JACHHG010000006">
    <property type="protein sequence ID" value="MBB6098463.1"/>
    <property type="molecule type" value="Genomic_DNA"/>
</dbReference>